<evidence type="ECO:0000256" key="11">
    <source>
        <dbReference type="ARBA" id="ARBA00048305"/>
    </source>
</evidence>
<dbReference type="UniPathway" id="UPA00253">
    <property type="reaction ID" value="UER00326"/>
</dbReference>
<sequence>MNSAKSLKTDVVIVGSGVAGLYAAMNLPDNLNITIISKGNVTECDSYLAQGGICMLRDDADYDSYFEDTMRAGHYENDPDSVDQMIRQSQDVIKDLISIGTDFERNADGSLDFTKEGAHSNKRILFHEDITGQEITSKLLEAVKKLPNVSIYENVTMIDLITKKSNILGDSSCHGVVCTALPESELSDKYGICDTNDGKKIVFIESFYTILACGGIGGLFDHSTNYPILTGDALAICLKHGIKLENPDYIQIHPTTLYTDHSSLYVEHFDGSKSLRPSTDLLTDRAFLISESVRGEGGILLGSNGERFTDELQPRDVVSSAIFQQMKKEGSKHVWLSMEHIPEDEIRNHFKHIYEHCLEEGYDATKEPIPVVPAQHYFMGGIKVDLNGQTSMRHLFAAGETCCNGVHGRNRLASNSLLESLVWAKKSALLIKEKYDKRVVFSHIPCSENASDVSLTQVAPEWTDTMTLKVNNKRLVLSEIERMKEYHENHKPKQYITSCTGNYAPSGRRPDPVSA</sequence>
<proteinExistence type="inferred from homology"/>
<evidence type="ECO:0000256" key="5">
    <source>
        <dbReference type="ARBA" id="ARBA00021901"/>
    </source>
</evidence>
<evidence type="ECO:0000256" key="1">
    <source>
        <dbReference type="ARBA" id="ARBA00001974"/>
    </source>
</evidence>
<dbReference type="Pfam" id="PF00890">
    <property type="entry name" value="FAD_binding_2"/>
    <property type="match status" value="1"/>
</dbReference>
<keyword evidence="6" id="KW-0285">Flavoprotein</keyword>
<protein>
    <recommendedName>
        <fullName evidence="5">L-aspartate oxidase</fullName>
        <ecNumber evidence="4">1.4.3.16</ecNumber>
    </recommendedName>
    <alternativeName>
        <fullName evidence="10">Quinolinate synthase B</fullName>
    </alternativeName>
</protein>
<dbReference type="InterPro" id="IPR005288">
    <property type="entry name" value="NadB"/>
</dbReference>
<keyword evidence="9" id="KW-0560">Oxidoreductase</keyword>
<comment type="cofactor">
    <cofactor evidence="1">
        <name>FAD</name>
        <dbReference type="ChEBI" id="CHEBI:57692"/>
    </cofactor>
</comment>
<keyword evidence="7" id="KW-0662">Pyridine nucleotide biosynthesis</keyword>
<dbReference type="PRINTS" id="PR00368">
    <property type="entry name" value="FADPNR"/>
</dbReference>
<evidence type="ECO:0000256" key="2">
    <source>
        <dbReference type="ARBA" id="ARBA00004950"/>
    </source>
</evidence>
<evidence type="ECO:0000259" key="12">
    <source>
        <dbReference type="Pfam" id="PF00890"/>
    </source>
</evidence>
<dbReference type="NCBIfam" id="NF004820">
    <property type="entry name" value="PRK06175.1"/>
    <property type="match status" value="1"/>
</dbReference>
<dbReference type="GO" id="GO:0033765">
    <property type="term" value="F:steroid dehydrogenase activity, acting on the CH-CH group of donors"/>
    <property type="evidence" value="ECO:0007669"/>
    <property type="project" value="UniProtKB-ARBA"/>
</dbReference>
<dbReference type="InterPro" id="IPR027477">
    <property type="entry name" value="Succ_DH/fumarate_Rdtase_cat_sf"/>
</dbReference>
<evidence type="ECO:0000313" key="14">
    <source>
        <dbReference type="Proteomes" id="UP000182584"/>
    </source>
</evidence>
<dbReference type="GO" id="GO:0008734">
    <property type="term" value="F:L-aspartate oxidase activity"/>
    <property type="evidence" value="ECO:0007669"/>
    <property type="project" value="UniProtKB-EC"/>
</dbReference>
<dbReference type="EMBL" id="FOGJ01000016">
    <property type="protein sequence ID" value="SES02566.1"/>
    <property type="molecule type" value="Genomic_DNA"/>
</dbReference>
<evidence type="ECO:0000256" key="7">
    <source>
        <dbReference type="ARBA" id="ARBA00022642"/>
    </source>
</evidence>
<evidence type="ECO:0000256" key="8">
    <source>
        <dbReference type="ARBA" id="ARBA00022827"/>
    </source>
</evidence>
<comment type="catalytic activity">
    <reaction evidence="11">
        <text>L-aspartate + O2 = iminosuccinate + H2O2</text>
        <dbReference type="Rhea" id="RHEA:25876"/>
        <dbReference type="ChEBI" id="CHEBI:15379"/>
        <dbReference type="ChEBI" id="CHEBI:16240"/>
        <dbReference type="ChEBI" id="CHEBI:29991"/>
        <dbReference type="ChEBI" id="CHEBI:77875"/>
        <dbReference type="EC" id="1.4.3.16"/>
    </reaction>
    <physiologicalReaction direction="left-to-right" evidence="11">
        <dbReference type="Rhea" id="RHEA:25877"/>
    </physiologicalReaction>
</comment>
<evidence type="ECO:0000256" key="10">
    <source>
        <dbReference type="ARBA" id="ARBA00030386"/>
    </source>
</evidence>
<evidence type="ECO:0000313" key="13">
    <source>
        <dbReference type="EMBL" id="SES02566.1"/>
    </source>
</evidence>
<evidence type="ECO:0000256" key="6">
    <source>
        <dbReference type="ARBA" id="ARBA00022630"/>
    </source>
</evidence>
<dbReference type="RefSeq" id="WP_074756831.1">
    <property type="nucleotide sequence ID" value="NZ_FOGJ01000016.1"/>
</dbReference>
<dbReference type="AlphaFoldDB" id="A0A1H9TZH2"/>
<dbReference type="SUPFAM" id="SSF51905">
    <property type="entry name" value="FAD/NAD(P)-binding domain"/>
    <property type="match status" value="1"/>
</dbReference>
<dbReference type="PANTHER" id="PTHR42716">
    <property type="entry name" value="L-ASPARTATE OXIDASE"/>
    <property type="match status" value="1"/>
</dbReference>
<dbReference type="GO" id="GO:0034628">
    <property type="term" value="P:'de novo' NAD+ biosynthetic process from L-aspartate"/>
    <property type="evidence" value="ECO:0007669"/>
    <property type="project" value="TreeGrafter"/>
</dbReference>
<evidence type="ECO:0000256" key="4">
    <source>
        <dbReference type="ARBA" id="ARBA00012173"/>
    </source>
</evidence>
<dbReference type="Gene3D" id="3.50.50.60">
    <property type="entry name" value="FAD/NAD(P)-binding domain"/>
    <property type="match status" value="2"/>
</dbReference>
<dbReference type="Proteomes" id="UP000182584">
    <property type="component" value="Unassembled WGS sequence"/>
</dbReference>
<dbReference type="OrthoDB" id="9806724at2"/>
<name>A0A1H9TZH2_BUTFI</name>
<dbReference type="PANTHER" id="PTHR42716:SF2">
    <property type="entry name" value="L-ASPARTATE OXIDASE, CHLOROPLASTIC"/>
    <property type="match status" value="1"/>
</dbReference>
<comment type="similarity">
    <text evidence="3">Belongs to the FAD-dependent oxidoreductase 2 family. NadB subfamily.</text>
</comment>
<dbReference type="eggNOG" id="COG0029">
    <property type="taxonomic scope" value="Bacteria"/>
</dbReference>
<gene>
    <name evidence="13" type="ORF">SAMN04487884_11698</name>
</gene>
<organism evidence="13 14">
    <name type="scientific">Butyrivibrio fibrisolvens</name>
    <dbReference type="NCBI Taxonomy" id="831"/>
    <lineage>
        <taxon>Bacteria</taxon>
        <taxon>Bacillati</taxon>
        <taxon>Bacillota</taxon>
        <taxon>Clostridia</taxon>
        <taxon>Lachnospirales</taxon>
        <taxon>Lachnospiraceae</taxon>
        <taxon>Butyrivibrio</taxon>
    </lineage>
</organism>
<evidence type="ECO:0000256" key="3">
    <source>
        <dbReference type="ARBA" id="ARBA00008562"/>
    </source>
</evidence>
<dbReference type="EC" id="1.4.3.16" evidence="4"/>
<comment type="pathway">
    <text evidence="2">Cofactor biosynthesis; NAD(+) biosynthesis; iminoaspartate from L-aspartate (oxidase route): step 1/1.</text>
</comment>
<dbReference type="FunFam" id="3.90.700.10:FF:000002">
    <property type="entry name" value="L-aspartate oxidase"/>
    <property type="match status" value="1"/>
</dbReference>
<dbReference type="SUPFAM" id="SSF56425">
    <property type="entry name" value="Succinate dehydrogenase/fumarate reductase flavoprotein, catalytic domain"/>
    <property type="match status" value="1"/>
</dbReference>
<reference evidence="13 14" key="1">
    <citation type="submission" date="2016-10" db="EMBL/GenBank/DDBJ databases">
        <authorList>
            <person name="de Groot N.N."/>
        </authorList>
    </citation>
    <scope>NUCLEOTIDE SEQUENCE [LARGE SCALE GENOMIC DNA]</scope>
    <source>
        <strain evidence="13 14">AR40</strain>
    </source>
</reference>
<keyword evidence="8" id="KW-0274">FAD</keyword>
<feature type="domain" description="FAD-dependent oxidoreductase 2 FAD-binding" evidence="12">
    <location>
        <begin position="10"/>
        <end position="417"/>
    </location>
</feature>
<dbReference type="InterPro" id="IPR003953">
    <property type="entry name" value="FAD-dep_OxRdtase_2_FAD-bd"/>
</dbReference>
<dbReference type="InterPro" id="IPR036188">
    <property type="entry name" value="FAD/NAD-bd_sf"/>
</dbReference>
<accession>A0A1H9TZH2</accession>
<dbReference type="Gene3D" id="3.90.700.10">
    <property type="entry name" value="Succinate dehydrogenase/fumarate reductase flavoprotein, catalytic domain"/>
    <property type="match status" value="1"/>
</dbReference>
<evidence type="ECO:0000256" key="9">
    <source>
        <dbReference type="ARBA" id="ARBA00023002"/>
    </source>
</evidence>